<dbReference type="RefSeq" id="WP_066620600.1">
    <property type="nucleotide sequence ID" value="NZ_FQXL01000022.1"/>
</dbReference>
<comment type="similarity">
    <text evidence="1">Belongs to the PhzF family.</text>
</comment>
<keyword evidence="2" id="KW-0413">Isomerase</keyword>
<dbReference type="EMBL" id="LWAE01000002">
    <property type="protein sequence ID" value="KZL91817.1"/>
    <property type="molecule type" value="Genomic_DNA"/>
</dbReference>
<dbReference type="Pfam" id="PF02567">
    <property type="entry name" value="PhzC-PhzF"/>
    <property type="match status" value="1"/>
</dbReference>
<reference evidence="3 4" key="1">
    <citation type="submission" date="2016-04" db="EMBL/GenBank/DDBJ databases">
        <title>Genome sequence of Clostridium magnum DSM 2767.</title>
        <authorList>
            <person name="Poehlein A."/>
            <person name="Uhlig R."/>
            <person name="Fischer R."/>
            <person name="Bahl H."/>
            <person name="Daniel R."/>
        </authorList>
    </citation>
    <scope>NUCLEOTIDE SEQUENCE [LARGE SCALE GENOMIC DNA]</scope>
    <source>
        <strain evidence="3 4">DSM 2767</strain>
    </source>
</reference>
<dbReference type="AlphaFoldDB" id="A0A162SSM6"/>
<evidence type="ECO:0000313" key="3">
    <source>
        <dbReference type="EMBL" id="KZL91817.1"/>
    </source>
</evidence>
<organism evidence="3 4">
    <name type="scientific">Clostridium magnum DSM 2767</name>
    <dbReference type="NCBI Taxonomy" id="1121326"/>
    <lineage>
        <taxon>Bacteria</taxon>
        <taxon>Bacillati</taxon>
        <taxon>Bacillota</taxon>
        <taxon>Clostridia</taxon>
        <taxon>Eubacteriales</taxon>
        <taxon>Clostridiaceae</taxon>
        <taxon>Clostridium</taxon>
    </lineage>
</organism>
<accession>A0A162SSM6</accession>
<proteinExistence type="inferred from homology"/>
<dbReference type="Proteomes" id="UP000076603">
    <property type="component" value="Unassembled WGS sequence"/>
</dbReference>
<dbReference type="PANTHER" id="PTHR13774:SF17">
    <property type="entry name" value="PHENAZINE BIOSYNTHESIS-LIKE DOMAIN-CONTAINING PROTEIN"/>
    <property type="match status" value="1"/>
</dbReference>
<dbReference type="SUPFAM" id="SSF54506">
    <property type="entry name" value="Diaminopimelate epimerase-like"/>
    <property type="match status" value="1"/>
</dbReference>
<name>A0A162SSM6_9CLOT</name>
<evidence type="ECO:0000313" key="4">
    <source>
        <dbReference type="Proteomes" id="UP000076603"/>
    </source>
</evidence>
<keyword evidence="4" id="KW-1185">Reference proteome</keyword>
<dbReference type="GO" id="GO:0005737">
    <property type="term" value="C:cytoplasm"/>
    <property type="evidence" value="ECO:0007669"/>
    <property type="project" value="TreeGrafter"/>
</dbReference>
<dbReference type="STRING" id="1121326.CLMAG_16230"/>
<dbReference type="Gene3D" id="3.10.310.10">
    <property type="entry name" value="Diaminopimelate Epimerase, Chain A, domain 1"/>
    <property type="match status" value="1"/>
</dbReference>
<gene>
    <name evidence="3" type="ORF">CLMAG_16230</name>
</gene>
<dbReference type="PANTHER" id="PTHR13774">
    <property type="entry name" value="PHENAZINE BIOSYNTHESIS PROTEIN"/>
    <property type="match status" value="1"/>
</dbReference>
<protein>
    <submittedName>
        <fullName evidence="3">Phenazine biosynthesis-like protein</fullName>
    </submittedName>
</protein>
<sequence>MLLQVTAKGKNFDCVSRSFAPKLNVTEDSVCGSGHCRIVPFWTNKIGKNNIIAYQASRRDGTLYCKVEGNRIKMSGKAALYSIADINLF</sequence>
<comment type="caution">
    <text evidence="3">The sequence shown here is derived from an EMBL/GenBank/DDBJ whole genome shotgun (WGS) entry which is preliminary data.</text>
</comment>
<evidence type="ECO:0000256" key="1">
    <source>
        <dbReference type="ARBA" id="ARBA00008270"/>
    </source>
</evidence>
<evidence type="ECO:0000256" key="2">
    <source>
        <dbReference type="ARBA" id="ARBA00023235"/>
    </source>
</evidence>
<dbReference type="PATRIC" id="fig|1121326.3.peg.1594"/>
<dbReference type="InterPro" id="IPR003719">
    <property type="entry name" value="Phenazine_PhzF-like"/>
</dbReference>
<dbReference type="GO" id="GO:0016853">
    <property type="term" value="F:isomerase activity"/>
    <property type="evidence" value="ECO:0007669"/>
    <property type="project" value="UniProtKB-KW"/>
</dbReference>